<name>A0ABV9S136_9PSEU</name>
<keyword evidence="1" id="KW-1133">Transmembrane helix</keyword>
<evidence type="ECO:0000313" key="3">
    <source>
        <dbReference type="Proteomes" id="UP001595859"/>
    </source>
</evidence>
<reference evidence="3" key="1">
    <citation type="journal article" date="2019" name="Int. J. Syst. Evol. Microbiol.">
        <title>The Global Catalogue of Microorganisms (GCM) 10K type strain sequencing project: providing services to taxonomists for standard genome sequencing and annotation.</title>
        <authorList>
            <consortium name="The Broad Institute Genomics Platform"/>
            <consortium name="The Broad Institute Genome Sequencing Center for Infectious Disease"/>
            <person name="Wu L."/>
            <person name="Ma J."/>
        </authorList>
    </citation>
    <scope>NUCLEOTIDE SEQUENCE [LARGE SCALE GENOMIC DNA]</scope>
    <source>
        <strain evidence="3">ZS-22-S1</strain>
    </source>
</reference>
<keyword evidence="1" id="KW-0472">Membrane</keyword>
<evidence type="ECO:0000313" key="2">
    <source>
        <dbReference type="EMBL" id="MFC4854623.1"/>
    </source>
</evidence>
<feature type="transmembrane region" description="Helical" evidence="1">
    <location>
        <begin position="67"/>
        <end position="87"/>
    </location>
</feature>
<gene>
    <name evidence="2" type="ORF">ACFPCV_14020</name>
</gene>
<protein>
    <recommendedName>
        <fullName evidence="4">Membrane transporter protein</fullName>
    </recommendedName>
</protein>
<evidence type="ECO:0000256" key="1">
    <source>
        <dbReference type="SAM" id="Phobius"/>
    </source>
</evidence>
<feature type="transmembrane region" description="Helical" evidence="1">
    <location>
        <begin position="12"/>
        <end position="32"/>
    </location>
</feature>
<keyword evidence="3" id="KW-1185">Reference proteome</keyword>
<accession>A0ABV9S136</accession>
<evidence type="ECO:0008006" key="4">
    <source>
        <dbReference type="Google" id="ProtNLM"/>
    </source>
</evidence>
<organism evidence="2 3">
    <name type="scientific">Actinophytocola glycyrrhizae</name>
    <dbReference type="NCBI Taxonomy" id="2044873"/>
    <lineage>
        <taxon>Bacteria</taxon>
        <taxon>Bacillati</taxon>
        <taxon>Actinomycetota</taxon>
        <taxon>Actinomycetes</taxon>
        <taxon>Pseudonocardiales</taxon>
        <taxon>Pseudonocardiaceae</taxon>
    </lineage>
</organism>
<dbReference type="EMBL" id="JBHSIS010000006">
    <property type="protein sequence ID" value="MFC4854623.1"/>
    <property type="molecule type" value="Genomic_DNA"/>
</dbReference>
<sequence length="89" mass="9048">MNGDVWRPLRRRVAVFTAAGGPLFAAYVITHSSTLEGIVVGVPLMAAGGFAIGALVAGAGRRAVERVWIALALVVFAVVASVVFAALGA</sequence>
<proteinExistence type="predicted"/>
<dbReference type="RefSeq" id="WP_378056553.1">
    <property type="nucleotide sequence ID" value="NZ_JBHSIS010000006.1"/>
</dbReference>
<comment type="caution">
    <text evidence="2">The sequence shown here is derived from an EMBL/GenBank/DDBJ whole genome shotgun (WGS) entry which is preliminary data.</text>
</comment>
<feature type="transmembrane region" description="Helical" evidence="1">
    <location>
        <begin position="38"/>
        <end position="60"/>
    </location>
</feature>
<keyword evidence="1" id="KW-0812">Transmembrane</keyword>
<dbReference type="Proteomes" id="UP001595859">
    <property type="component" value="Unassembled WGS sequence"/>
</dbReference>